<keyword evidence="3" id="KW-0479">Metal-binding</keyword>
<feature type="domain" description="Lcl C-terminal" evidence="10">
    <location>
        <begin position="91"/>
        <end position="217"/>
    </location>
</feature>
<feature type="region of interest" description="Disordered" evidence="7">
    <location>
        <begin position="597"/>
        <end position="618"/>
    </location>
</feature>
<dbReference type="GO" id="GO:0046872">
    <property type="term" value="F:metal ion binding"/>
    <property type="evidence" value="ECO:0007669"/>
    <property type="project" value="UniProtKB-KW"/>
</dbReference>
<dbReference type="GO" id="GO:0004065">
    <property type="term" value="F:arylsulfatase activity"/>
    <property type="evidence" value="ECO:0007669"/>
    <property type="project" value="UniProtKB-EC"/>
</dbReference>
<evidence type="ECO:0000259" key="10">
    <source>
        <dbReference type="Pfam" id="PF07603"/>
    </source>
</evidence>
<comment type="similarity">
    <text evidence="2">Belongs to the sulfatase family.</text>
</comment>
<evidence type="ECO:0000256" key="1">
    <source>
        <dbReference type="ARBA" id="ARBA00001913"/>
    </source>
</evidence>
<feature type="domain" description="Lcl C-terminal" evidence="10">
    <location>
        <begin position="252"/>
        <end position="371"/>
    </location>
</feature>
<feature type="compositionally biased region" description="Basic and acidic residues" evidence="7">
    <location>
        <begin position="489"/>
        <end position="498"/>
    </location>
</feature>
<dbReference type="Pfam" id="PF07603">
    <property type="entry name" value="Lcl_C"/>
    <property type="match status" value="2"/>
</dbReference>
<evidence type="ECO:0000256" key="2">
    <source>
        <dbReference type="ARBA" id="ARBA00008779"/>
    </source>
</evidence>
<evidence type="ECO:0000256" key="4">
    <source>
        <dbReference type="ARBA" id="ARBA00022729"/>
    </source>
</evidence>
<keyword evidence="8" id="KW-1133">Transmembrane helix</keyword>
<keyword evidence="8" id="KW-0472">Membrane</keyword>
<dbReference type="PANTHER" id="PTHR42693:SF42">
    <property type="entry name" value="ARYLSULFATASE G"/>
    <property type="match status" value="1"/>
</dbReference>
<accession>A0A5C6D682</accession>
<dbReference type="InterPro" id="IPR024607">
    <property type="entry name" value="Sulfatase_CS"/>
</dbReference>
<evidence type="ECO:0000256" key="8">
    <source>
        <dbReference type="SAM" id="Phobius"/>
    </source>
</evidence>
<evidence type="ECO:0000256" key="7">
    <source>
        <dbReference type="SAM" id="MobiDB-lite"/>
    </source>
</evidence>
<dbReference type="InterPro" id="IPR050738">
    <property type="entry name" value="Sulfatase"/>
</dbReference>
<dbReference type="Gene3D" id="3.30.1120.10">
    <property type="match status" value="1"/>
</dbReference>
<dbReference type="OrthoDB" id="9793251at2"/>
<evidence type="ECO:0000256" key="5">
    <source>
        <dbReference type="ARBA" id="ARBA00022801"/>
    </source>
</evidence>
<feature type="domain" description="Sulfatase N-terminal" evidence="9">
    <location>
        <begin position="525"/>
        <end position="838"/>
    </location>
</feature>
<evidence type="ECO:0000256" key="6">
    <source>
        <dbReference type="ARBA" id="ARBA00022837"/>
    </source>
</evidence>
<dbReference type="InterPro" id="IPR000917">
    <property type="entry name" value="Sulfatase_N"/>
</dbReference>
<organism evidence="11 12">
    <name type="scientific">Novipirellula artificiosorum</name>
    <dbReference type="NCBI Taxonomy" id="2528016"/>
    <lineage>
        <taxon>Bacteria</taxon>
        <taxon>Pseudomonadati</taxon>
        <taxon>Planctomycetota</taxon>
        <taxon>Planctomycetia</taxon>
        <taxon>Pirellulales</taxon>
        <taxon>Pirellulaceae</taxon>
        <taxon>Novipirellula</taxon>
    </lineage>
</organism>
<gene>
    <name evidence="11" type="primary">atsA_127</name>
    <name evidence="11" type="ORF">Poly41_61220</name>
</gene>
<dbReference type="Proteomes" id="UP000319143">
    <property type="component" value="Unassembled WGS sequence"/>
</dbReference>
<dbReference type="InterPro" id="IPR017850">
    <property type="entry name" value="Alkaline_phosphatase_core_sf"/>
</dbReference>
<sequence length="995" mass="109231">MTADDHRLKIHKQETALTSRNRIIVASLVLLLSAWSGFFCVAQNYPIVDTGQERAYDNRIEIVYPKSSEPFFGQDAQYEGNQPSYRDNGDGTITDLVTGLMWQKDPGPKKTLDQAIAGAPACRLAEYDDWRLPSIKELYSLILFSGEDVNPQLTDTSGLKPFINTEYFDFSYGDPAKGERIIDSQMATSTKYVSTTMNGSDTVFGVNFADGRIKGYPASIHRPGRGAKGFFVFYVRGNPDYGKNIFCDNGDGTITDEGTDLTWMQLDSGHLKAGKSKDGKLNWEQSLQWAENLEYAGHSDWRLPNIKELQSIVDYSRSPDTSNSAAIDPLFRVTPIRDGLGDLNYPFYWSSTSHLRDGGNASTGCYVAFGRSQGWMQGRSGGQYNLLDVHGAGSQRSDPKAGDPTQFPHGRGPQGDVIEIYNMVRAVRGGDVTTRSEGPELEPQREMPQRSSNRPSEGMMPSMRGNPQQGNMRGGRRPLGERNAPGDGQLREPNDRSSLESPASEWPTDTGHEARANAALKELPPSFVFILADDMGWTGLSTSMDRRIPNSKSDFYQTPRIDELARQGMRFSNAYSPSSLCTPSRGSILTGKSPALTRITTPGRASGQSRGNHKLIPPRHVDALPESETTIAEVLQNHGYSTAHFGKWHLNGGGPGYHGFDTHDGDTGNGGGGEYEDPNPKDIFGITDRGIAFMRQQVAQRKPFYLQLSHYAVHSPPKALAATKSEYEQKPSGARHSSVIHAAMTRDLDTGVGMILDSIERLGIAENTYVIFMSDNGAPAGPRKRSENMPLSGGKATFWEGGIRVPLIIRGPDVPSDATCHERVVGFDLFPTLCDLAGGIEIPDDVEGGSLTSMMTSNPMGMVQRPSPDLVFHFPHYAQGAEQYPQSAIYQGDFKLLRIYETKTNHLFKLSDDIGELNDLAKNMPEKVAKMEKDLFAYFSEVEAQMPIENPNYVPEASPPSGRASGGRSMGGEERSTGNRQGGAGRPNRRPRRGS</sequence>
<dbReference type="PANTHER" id="PTHR42693">
    <property type="entry name" value="ARYLSULFATASE FAMILY MEMBER"/>
    <property type="match status" value="1"/>
</dbReference>
<protein>
    <submittedName>
        <fullName evidence="11">Arylsulfatase</fullName>
        <ecNumber evidence="11">3.1.6.1</ecNumber>
    </submittedName>
</protein>
<keyword evidence="8" id="KW-0812">Transmembrane</keyword>
<feature type="region of interest" description="Disordered" evidence="7">
    <location>
        <begin position="950"/>
        <end position="995"/>
    </location>
</feature>
<keyword evidence="4" id="KW-0732">Signal</keyword>
<evidence type="ECO:0000259" key="9">
    <source>
        <dbReference type="Pfam" id="PF00884"/>
    </source>
</evidence>
<evidence type="ECO:0000313" key="11">
    <source>
        <dbReference type="EMBL" id="TWU31565.1"/>
    </source>
</evidence>
<feature type="transmembrane region" description="Helical" evidence="8">
    <location>
        <begin position="21"/>
        <end position="39"/>
    </location>
</feature>
<keyword evidence="6" id="KW-0106">Calcium</keyword>
<dbReference type="CDD" id="cd16144">
    <property type="entry name" value="ARS_like"/>
    <property type="match status" value="1"/>
</dbReference>
<feature type="region of interest" description="Disordered" evidence="7">
    <location>
        <begin position="386"/>
        <end position="416"/>
    </location>
</feature>
<comment type="caution">
    <text evidence="11">The sequence shown here is derived from an EMBL/GenBank/DDBJ whole genome shotgun (WGS) entry which is preliminary data.</text>
</comment>
<comment type="cofactor">
    <cofactor evidence="1">
        <name>Ca(2+)</name>
        <dbReference type="ChEBI" id="CHEBI:29108"/>
    </cofactor>
</comment>
<evidence type="ECO:0000256" key="3">
    <source>
        <dbReference type="ARBA" id="ARBA00022723"/>
    </source>
</evidence>
<dbReference type="PROSITE" id="PS00523">
    <property type="entry name" value="SULFATASE_1"/>
    <property type="match status" value="1"/>
</dbReference>
<dbReference type="Pfam" id="PF00884">
    <property type="entry name" value="Sulfatase"/>
    <property type="match status" value="1"/>
</dbReference>
<keyword evidence="5 11" id="KW-0378">Hydrolase</keyword>
<evidence type="ECO:0000313" key="12">
    <source>
        <dbReference type="Proteomes" id="UP000319143"/>
    </source>
</evidence>
<proteinExistence type="inferred from homology"/>
<name>A0A5C6D682_9BACT</name>
<keyword evidence="12" id="KW-1185">Reference proteome</keyword>
<dbReference type="SUPFAM" id="SSF53649">
    <property type="entry name" value="Alkaline phosphatase-like"/>
    <property type="match status" value="1"/>
</dbReference>
<dbReference type="AlphaFoldDB" id="A0A5C6D682"/>
<dbReference type="EMBL" id="SJPV01000016">
    <property type="protein sequence ID" value="TWU31565.1"/>
    <property type="molecule type" value="Genomic_DNA"/>
</dbReference>
<dbReference type="Gene3D" id="3.40.720.10">
    <property type="entry name" value="Alkaline Phosphatase, subunit A"/>
    <property type="match status" value="1"/>
</dbReference>
<reference evidence="11 12" key="1">
    <citation type="submission" date="2019-02" db="EMBL/GenBank/DDBJ databases">
        <title>Deep-cultivation of Planctomycetes and their phenomic and genomic characterization uncovers novel biology.</title>
        <authorList>
            <person name="Wiegand S."/>
            <person name="Jogler M."/>
            <person name="Boedeker C."/>
            <person name="Pinto D."/>
            <person name="Vollmers J."/>
            <person name="Rivas-Marin E."/>
            <person name="Kohn T."/>
            <person name="Peeters S.H."/>
            <person name="Heuer A."/>
            <person name="Rast P."/>
            <person name="Oberbeckmann S."/>
            <person name="Bunk B."/>
            <person name="Jeske O."/>
            <person name="Meyerdierks A."/>
            <person name="Storesund J.E."/>
            <person name="Kallscheuer N."/>
            <person name="Luecker S."/>
            <person name="Lage O.M."/>
            <person name="Pohl T."/>
            <person name="Merkel B.J."/>
            <person name="Hornburger P."/>
            <person name="Mueller R.-W."/>
            <person name="Bruemmer F."/>
            <person name="Labrenz M."/>
            <person name="Spormann A.M."/>
            <person name="Op Den Camp H."/>
            <person name="Overmann J."/>
            <person name="Amann R."/>
            <person name="Jetten M.S.M."/>
            <person name="Mascher T."/>
            <person name="Medema M.H."/>
            <person name="Devos D.P."/>
            <person name="Kaster A.-K."/>
            <person name="Ovreas L."/>
            <person name="Rohde M."/>
            <person name="Galperin M.Y."/>
            <person name="Jogler C."/>
        </authorList>
    </citation>
    <scope>NUCLEOTIDE SEQUENCE [LARGE SCALE GENOMIC DNA]</scope>
    <source>
        <strain evidence="11 12">Poly41</strain>
    </source>
</reference>
<feature type="region of interest" description="Disordered" evidence="7">
    <location>
        <begin position="431"/>
        <end position="510"/>
    </location>
</feature>
<dbReference type="InterPro" id="IPR011460">
    <property type="entry name" value="Lcl_C"/>
</dbReference>
<dbReference type="EC" id="3.1.6.1" evidence="11"/>